<evidence type="ECO:0008006" key="3">
    <source>
        <dbReference type="Google" id="ProtNLM"/>
    </source>
</evidence>
<gene>
    <name evidence="1" type="ORF">J2781_000923</name>
</gene>
<dbReference type="Pfam" id="PF11042">
    <property type="entry name" value="DUF2750"/>
    <property type="match status" value="1"/>
</dbReference>
<dbReference type="InterPro" id="IPR021284">
    <property type="entry name" value="DUF2750"/>
</dbReference>
<dbReference type="EMBL" id="JAVDQS010000002">
    <property type="protein sequence ID" value="MDR6404008.1"/>
    <property type="molecule type" value="Genomic_DNA"/>
</dbReference>
<evidence type="ECO:0000313" key="2">
    <source>
        <dbReference type="Proteomes" id="UP001184853"/>
    </source>
</evidence>
<reference evidence="1 2" key="1">
    <citation type="submission" date="2023-07" db="EMBL/GenBank/DDBJ databases">
        <title>Sorghum-associated microbial communities from plants grown in Nebraska, USA.</title>
        <authorList>
            <person name="Schachtman D."/>
        </authorList>
    </citation>
    <scope>NUCLEOTIDE SEQUENCE [LARGE SCALE GENOMIC DNA]</scope>
    <source>
        <strain evidence="1 2">DS1709</strain>
    </source>
</reference>
<accession>A0ABU1LBB3</accession>
<dbReference type="RefSeq" id="WP_115980472.1">
    <property type="nucleotide sequence ID" value="NZ_JAVDQS010000002.1"/>
</dbReference>
<protein>
    <recommendedName>
        <fullName evidence="3">DUF2750 domain-containing protein</fullName>
    </recommendedName>
</protein>
<proteinExistence type="predicted"/>
<keyword evidence="2" id="KW-1185">Reference proteome</keyword>
<sequence>MIQDQIFLEDRHKNFVKKVSENEIVYALKNDDGFATSVSNEIEDEEGNPNEIICFWSDKARAKSCIKDEWSEYEIKELHLSEFLENWCIGMHNDGLLVGMDFDHNLFGYEIEPLDLTLEIIIRLNLYNKQVMFKKFDRIENLEIQIRNVLEN</sequence>
<dbReference type="Proteomes" id="UP001184853">
    <property type="component" value="Unassembled WGS sequence"/>
</dbReference>
<organism evidence="1 2">
    <name type="scientific">Chryseobacterium geocarposphaerae</name>
    <dbReference type="NCBI Taxonomy" id="1416776"/>
    <lineage>
        <taxon>Bacteria</taxon>
        <taxon>Pseudomonadati</taxon>
        <taxon>Bacteroidota</taxon>
        <taxon>Flavobacteriia</taxon>
        <taxon>Flavobacteriales</taxon>
        <taxon>Weeksellaceae</taxon>
        <taxon>Chryseobacterium group</taxon>
        <taxon>Chryseobacterium</taxon>
    </lineage>
</organism>
<comment type="caution">
    <text evidence="1">The sequence shown here is derived from an EMBL/GenBank/DDBJ whole genome shotgun (WGS) entry which is preliminary data.</text>
</comment>
<name>A0ABU1LBB3_9FLAO</name>
<evidence type="ECO:0000313" key="1">
    <source>
        <dbReference type="EMBL" id="MDR6404008.1"/>
    </source>
</evidence>